<dbReference type="FunFam" id="2.60.40.10:FF:001286">
    <property type="entry name" value="Oncostatin-M-specific receptor subunit beta"/>
    <property type="match status" value="1"/>
</dbReference>
<organism evidence="18 19">
    <name type="scientific">Molossus molossus</name>
    <name type="common">Pallas' mastiff bat</name>
    <name type="synonym">Vespertilio molossus</name>
    <dbReference type="NCBI Taxonomy" id="27622"/>
    <lineage>
        <taxon>Eukaryota</taxon>
        <taxon>Metazoa</taxon>
        <taxon>Chordata</taxon>
        <taxon>Craniata</taxon>
        <taxon>Vertebrata</taxon>
        <taxon>Euteleostomi</taxon>
        <taxon>Mammalia</taxon>
        <taxon>Eutheria</taxon>
        <taxon>Laurasiatheria</taxon>
        <taxon>Chiroptera</taxon>
        <taxon>Yangochiroptera</taxon>
        <taxon>Molossidae</taxon>
        <taxon>Molossus</taxon>
    </lineage>
</organism>
<dbReference type="GO" id="GO:0038165">
    <property type="term" value="P:oncostatin-M-mediated signaling pathway"/>
    <property type="evidence" value="ECO:0007669"/>
    <property type="project" value="UniProtKB-ARBA"/>
</dbReference>
<feature type="domain" description="Fibronectin type-III" evidence="17">
    <location>
        <begin position="329"/>
        <end position="421"/>
    </location>
</feature>
<keyword evidence="19" id="KW-1185">Reference proteome</keyword>
<evidence type="ECO:0000256" key="6">
    <source>
        <dbReference type="ARBA" id="ARBA00022989"/>
    </source>
</evidence>
<evidence type="ECO:0000256" key="9">
    <source>
        <dbReference type="ARBA" id="ARBA00023170"/>
    </source>
</evidence>
<evidence type="ECO:0000256" key="11">
    <source>
        <dbReference type="ARBA" id="ARBA00064786"/>
    </source>
</evidence>
<feature type="domain" description="Fibronectin type-III" evidence="17">
    <location>
        <begin position="520"/>
        <end position="616"/>
    </location>
</feature>
<dbReference type="InterPro" id="IPR013783">
    <property type="entry name" value="Ig-like_fold"/>
</dbReference>
<dbReference type="PANTHER" id="PTHR48423:SF1">
    <property type="entry name" value="INTERLEUKIN-27 RECEPTOR SUBUNIT ALPHA"/>
    <property type="match status" value="1"/>
</dbReference>
<keyword evidence="10" id="KW-0325">Glycoprotein</keyword>
<dbReference type="Pfam" id="PF25552">
    <property type="entry name" value="LIFR_D4"/>
    <property type="match status" value="1"/>
</dbReference>
<evidence type="ECO:0000256" key="14">
    <source>
        <dbReference type="SAM" id="MobiDB-lite"/>
    </source>
</evidence>
<dbReference type="InterPro" id="IPR003961">
    <property type="entry name" value="FN3_dom"/>
</dbReference>
<keyword evidence="9 18" id="KW-0675">Receptor</keyword>
<comment type="caution">
    <text evidence="18">The sequence shown here is derived from an EMBL/GenBank/DDBJ whole genome shotgun (WGS) entry which is preliminary data.</text>
</comment>
<dbReference type="Proteomes" id="UP000550707">
    <property type="component" value="Unassembled WGS sequence"/>
</dbReference>
<dbReference type="GO" id="GO:0005886">
    <property type="term" value="C:plasma membrane"/>
    <property type="evidence" value="ECO:0007669"/>
    <property type="project" value="UniProtKB-ARBA"/>
</dbReference>
<reference evidence="18 19" key="1">
    <citation type="journal article" date="2020" name="Nature">
        <title>Six reference-quality genomes reveal evolution of bat adaptations.</title>
        <authorList>
            <person name="Jebb D."/>
            <person name="Huang Z."/>
            <person name="Pippel M."/>
            <person name="Hughes G.M."/>
            <person name="Lavrichenko K."/>
            <person name="Devanna P."/>
            <person name="Winkler S."/>
            <person name="Jermiin L.S."/>
            <person name="Skirmuntt E.C."/>
            <person name="Katzourakis A."/>
            <person name="Burkitt-Gray L."/>
            <person name="Ray D.A."/>
            <person name="Sullivan K.A.M."/>
            <person name="Roscito J.G."/>
            <person name="Kirilenko B.M."/>
            <person name="Davalos L.M."/>
            <person name="Corthals A.P."/>
            <person name="Power M.L."/>
            <person name="Jones G."/>
            <person name="Ransome R.D."/>
            <person name="Dechmann D.K.N."/>
            <person name="Locatelli A.G."/>
            <person name="Puechmaille S.J."/>
            <person name="Fedrigo O."/>
            <person name="Jarvis E.D."/>
            <person name="Hiller M."/>
            <person name="Vernes S.C."/>
            <person name="Myers E.W."/>
            <person name="Teeling E.C."/>
        </authorList>
    </citation>
    <scope>NUCLEOTIDE SEQUENCE [LARGE SCALE GENOMIC DNA]</scope>
    <source>
        <strain evidence="18">MMolMol1</strain>
        <tissue evidence="18">Muscle</tissue>
    </source>
</reference>
<dbReference type="FunFam" id="2.60.40.10:FF:000657">
    <property type="entry name" value="Leukemia inhibitory factor receptor"/>
    <property type="match status" value="1"/>
</dbReference>
<keyword evidence="4 16" id="KW-0732">Signal</keyword>
<keyword evidence="7 15" id="KW-0472">Membrane</keyword>
<dbReference type="InterPro" id="IPR052672">
    <property type="entry name" value="Type1_Cytokine_Rcpt_Type2"/>
</dbReference>
<evidence type="ECO:0000313" key="19">
    <source>
        <dbReference type="Proteomes" id="UP000550707"/>
    </source>
</evidence>
<evidence type="ECO:0000256" key="12">
    <source>
        <dbReference type="ARBA" id="ARBA00071726"/>
    </source>
</evidence>
<feature type="region of interest" description="Disordered" evidence="14">
    <location>
        <begin position="899"/>
        <end position="958"/>
    </location>
</feature>
<evidence type="ECO:0000256" key="13">
    <source>
        <dbReference type="ARBA" id="ARBA00079310"/>
    </source>
</evidence>
<keyword evidence="5" id="KW-0677">Repeat</keyword>
<dbReference type="Pfam" id="PF17971">
    <property type="entry name" value="LIFR_D2"/>
    <property type="match status" value="1"/>
</dbReference>
<feature type="region of interest" description="Disordered" evidence="14">
    <location>
        <begin position="851"/>
        <end position="883"/>
    </location>
</feature>
<comment type="subcellular location">
    <subcellularLocation>
        <location evidence="1">Membrane</location>
        <topology evidence="1">Single-pass type I membrane protein</topology>
    </subcellularLocation>
</comment>
<dbReference type="Gene3D" id="2.60.40.10">
    <property type="entry name" value="Immunoglobulins"/>
    <property type="match status" value="7"/>
</dbReference>
<dbReference type="InterPro" id="IPR003529">
    <property type="entry name" value="Hematopoietin_rcpt_Gp130_CS"/>
</dbReference>
<dbReference type="InterPro" id="IPR040817">
    <property type="entry name" value="LIFR_D2"/>
</dbReference>
<dbReference type="FunFam" id="2.60.40.10:FF:000607">
    <property type="entry name" value="Leukemia inhibitory factor receptor"/>
    <property type="match status" value="1"/>
</dbReference>
<feature type="chain" id="PRO_5029613652" description="Oncostatin-M-specific receptor subunit beta" evidence="16">
    <location>
        <begin position="24"/>
        <end position="958"/>
    </location>
</feature>
<evidence type="ECO:0000256" key="5">
    <source>
        <dbReference type="ARBA" id="ARBA00022737"/>
    </source>
</evidence>
<evidence type="ECO:0000256" key="8">
    <source>
        <dbReference type="ARBA" id="ARBA00023157"/>
    </source>
</evidence>
<name>A0A7J8J2A6_MOLMO</name>
<gene>
    <name evidence="18" type="ORF">HJG59_013673</name>
</gene>
<dbReference type="Pfam" id="PF00041">
    <property type="entry name" value="fn3"/>
    <property type="match status" value="1"/>
</dbReference>
<dbReference type="PANTHER" id="PTHR48423">
    <property type="entry name" value="INTERLEUKIN-27 RECEPTOR SUBUNIT ALPHA"/>
    <property type="match status" value="1"/>
</dbReference>
<dbReference type="InterPro" id="IPR036116">
    <property type="entry name" value="FN3_sf"/>
</dbReference>
<dbReference type="FunFam" id="2.60.40.10:FF:001148">
    <property type="entry name" value="oncostatin-M-specific receptor subunit beta"/>
    <property type="match status" value="1"/>
</dbReference>
<proteinExistence type="inferred from homology"/>
<dbReference type="PROSITE" id="PS01353">
    <property type="entry name" value="HEMATOPO_REC_L_F2"/>
    <property type="match status" value="1"/>
</dbReference>
<dbReference type="CDD" id="cd00063">
    <property type="entry name" value="FN3"/>
    <property type="match status" value="3"/>
</dbReference>
<keyword evidence="3 15" id="KW-0812">Transmembrane</keyword>
<dbReference type="SMART" id="SM00060">
    <property type="entry name" value="FN3"/>
    <property type="match status" value="4"/>
</dbReference>
<keyword evidence="6 15" id="KW-1133">Transmembrane helix</keyword>
<feature type="transmembrane region" description="Helical" evidence="15">
    <location>
        <begin position="733"/>
        <end position="754"/>
    </location>
</feature>
<feature type="domain" description="Fibronectin type-III" evidence="17">
    <location>
        <begin position="618"/>
        <end position="729"/>
    </location>
</feature>
<dbReference type="EMBL" id="JACASF010000003">
    <property type="protein sequence ID" value="KAF6490475.1"/>
    <property type="molecule type" value="Genomic_DNA"/>
</dbReference>
<comment type="subunit">
    <text evidence="11">Heterodimer composed of OSMR and IL6ST (type II OSM receptor). Heterodimer with IL31RA to form the IL31 receptor.</text>
</comment>
<evidence type="ECO:0000256" key="15">
    <source>
        <dbReference type="SAM" id="Phobius"/>
    </source>
</evidence>
<accession>A0A7J8J2A6</accession>
<evidence type="ECO:0000313" key="18">
    <source>
        <dbReference type="EMBL" id="KAF6490475.1"/>
    </source>
</evidence>
<dbReference type="AlphaFoldDB" id="A0A7J8J2A6"/>
<dbReference type="FunFam" id="2.60.40.10:FF:000578">
    <property type="entry name" value="Leukemia inhibitory factor receptor"/>
    <property type="match status" value="1"/>
</dbReference>
<protein>
    <recommendedName>
        <fullName evidence="12">Oncostatin-M-specific receptor subunit beta</fullName>
    </recommendedName>
    <alternativeName>
        <fullName evidence="13">Interleukin-31 receptor subunit beta</fullName>
    </alternativeName>
</protein>
<evidence type="ECO:0000256" key="7">
    <source>
        <dbReference type="ARBA" id="ARBA00023136"/>
    </source>
</evidence>
<evidence type="ECO:0000256" key="16">
    <source>
        <dbReference type="SAM" id="SignalP"/>
    </source>
</evidence>
<dbReference type="SUPFAM" id="SSF49265">
    <property type="entry name" value="Fibronectin type III"/>
    <property type="match status" value="3"/>
</dbReference>
<comment type="similarity">
    <text evidence="2">Belongs to the type I cytokine receptor family. Type 2 subfamily.</text>
</comment>
<dbReference type="GO" id="GO:0004896">
    <property type="term" value="F:cytokine receptor activity"/>
    <property type="evidence" value="ECO:0007669"/>
    <property type="project" value="InterPro"/>
</dbReference>
<feature type="signal peptide" evidence="16">
    <location>
        <begin position="1"/>
        <end position="23"/>
    </location>
</feature>
<evidence type="ECO:0000256" key="2">
    <source>
        <dbReference type="ARBA" id="ARBA00008921"/>
    </source>
</evidence>
<dbReference type="FunFam" id="2.60.40.10:FF:001289">
    <property type="entry name" value="Oncostatin-M-specific receptor subunit beta"/>
    <property type="match status" value="1"/>
</dbReference>
<sequence length="958" mass="106078">MTPLAVFRATFLLALLPLRTCQSKVSSEPLLLSPGSLRVATDPVGQYLQVQWGVQGPTDREVRATFQIEISRVKPSNVIWVEDYSAVVQGSQVLNWTWGSELPLECAAHFARVRSKVDDAKLRFWSSWSSWYKAEVPNSPNSPGPDSLLVFPKNKLVEEGSNITICYISGSHQNNVSCYLEGVRIHGEQLGPNVSAFTLHNVSFVRDTGSNLFCQVPHPSIIGGIVLFVSKVLEEPKDFSCDTRDFKTLTCTWDPGRDTDLPKYPAQRYALFESFSGEKKLCEHKDRCTWQIAPGSQETYNFTLMAENHLRKRNVSILFDLAHRVHPKTPFNVFIKNASAIDATLTWQVDPIKNYSFLCQVELHGEGKGLQHNVSTEDRGQYFFGDLAPATEYAARVRCAAANRFWKWSEWTGRNFSTREAAPSKAPDIWRSVKSVLGSCNVTLFWKPLPKSHAHGKILFYNVATENLDTPPSSKLFSVPAPASGTALTFDRCSHRIRVTANNSVGVSPASVVVVSGDLANEEVEEERIQGTEDGFSLSWKPPSGDVTGYVVDWCDHPRDFRCDLQWKHLGPSTTRMVISSDAFRPGVQYYFRIYGISTEKMAHLLEKKTGYTRELAPAASPQVAVSNLTSQSFALSWEGYPTGSQPGFIRGYYVYLRPKVGRCPPGFEKAALPDGSECCRHDINNPEQKTFVVEHLQPESSHEFLVAPYTSAGEGPHGGFTKVTTPDEHSHVLLRIILPMVFFLVLITVLCYLKSQWMKETCYPDIPDPYKSSVLTLLKPKSPSTAIMDVRACIPDAIEVVNKPEGSKVQSSDARRPLTETEYTNKADYIYLLPGPFICFENLTYNQAAPDSGPRDGLAGPHSAPQGQLPTSPGLVPNPPEQKYMNFSGETALSYVSQVASPTSGDKDSLPTNALEPAPHSEYRKQMAGPLGLASPSPEEDSCLPATTRLDGGEPCS</sequence>
<evidence type="ECO:0000256" key="10">
    <source>
        <dbReference type="ARBA" id="ARBA00023180"/>
    </source>
</evidence>
<evidence type="ECO:0000256" key="3">
    <source>
        <dbReference type="ARBA" id="ARBA00022692"/>
    </source>
</evidence>
<dbReference type="InterPro" id="IPR048497">
    <property type="entry name" value="LIF-R-like_Ig-like"/>
</dbReference>
<evidence type="ECO:0000259" key="17">
    <source>
        <dbReference type="PROSITE" id="PS50853"/>
    </source>
</evidence>
<keyword evidence="8" id="KW-1015">Disulfide bond</keyword>
<dbReference type="Pfam" id="PF21177">
    <property type="entry name" value="LIF-R_Ig-like"/>
    <property type="match status" value="1"/>
</dbReference>
<evidence type="ECO:0000256" key="1">
    <source>
        <dbReference type="ARBA" id="ARBA00004479"/>
    </source>
</evidence>
<dbReference type="PROSITE" id="PS50853">
    <property type="entry name" value="FN3"/>
    <property type="match status" value="3"/>
</dbReference>
<evidence type="ECO:0000256" key="4">
    <source>
        <dbReference type="ARBA" id="ARBA00022729"/>
    </source>
</evidence>